<dbReference type="EC" id="1.14.11.80" evidence="18"/>
<feature type="compositionally biased region" description="Polar residues" evidence="19">
    <location>
        <begin position="1934"/>
        <end position="1945"/>
    </location>
</feature>
<dbReference type="GO" id="GO:0070579">
    <property type="term" value="F:DNA 5-methylcytosine dioxygenase activity"/>
    <property type="evidence" value="ECO:0007669"/>
    <property type="project" value="UniProtKB-UniRule"/>
</dbReference>
<keyword evidence="21" id="KW-1185">Reference proteome</keyword>
<dbReference type="PANTHER" id="PTHR23358:SF4">
    <property type="entry name" value="METHYLCYTOSINE DIOXYGENASE TET3"/>
    <property type="match status" value="1"/>
</dbReference>
<dbReference type="InterPro" id="IPR002857">
    <property type="entry name" value="Znf_CXXC"/>
</dbReference>
<keyword evidence="10 18" id="KW-0223">Dioxygenase</keyword>
<evidence type="ECO:0000256" key="1">
    <source>
        <dbReference type="ARBA" id="ARBA00004123"/>
    </source>
</evidence>
<feature type="domain" description="CXXC-type" evidence="20">
    <location>
        <begin position="78"/>
        <end position="119"/>
    </location>
</feature>
<evidence type="ECO:0000256" key="7">
    <source>
        <dbReference type="ARBA" id="ARBA00022771"/>
    </source>
</evidence>
<dbReference type="Pfam" id="PF02008">
    <property type="entry name" value="zf-CXXC"/>
    <property type="match status" value="1"/>
</dbReference>
<evidence type="ECO:0000256" key="11">
    <source>
        <dbReference type="ARBA" id="ARBA00023002"/>
    </source>
</evidence>
<feature type="compositionally biased region" description="Low complexity" evidence="19">
    <location>
        <begin position="502"/>
        <end position="516"/>
    </location>
</feature>
<evidence type="ECO:0000256" key="5">
    <source>
        <dbReference type="ARBA" id="ARBA00022473"/>
    </source>
</evidence>
<keyword evidence="6 18" id="KW-0479">Metal-binding</keyword>
<evidence type="ECO:0000256" key="19">
    <source>
        <dbReference type="SAM" id="MobiDB-lite"/>
    </source>
</evidence>
<feature type="region of interest" description="Disordered" evidence="19">
    <location>
        <begin position="1578"/>
        <end position="1599"/>
    </location>
</feature>
<feature type="compositionally biased region" description="Basic and acidic residues" evidence="19">
    <location>
        <begin position="1506"/>
        <end position="1518"/>
    </location>
</feature>
<feature type="region of interest" description="Disordered" evidence="19">
    <location>
        <begin position="1472"/>
        <end position="1531"/>
    </location>
</feature>
<dbReference type="OrthoDB" id="8854879at2759"/>
<feature type="compositionally biased region" description="Low complexity" evidence="19">
    <location>
        <begin position="947"/>
        <end position="959"/>
    </location>
</feature>
<dbReference type="STRING" id="8030.ENSSSAP00000118923"/>
<dbReference type="KEGG" id="sasa:106585101"/>
<name>A0A1S3PFM5_SALSA</name>
<comment type="catalytic activity">
    <reaction evidence="15 18">
        <text>a 5-formyl-2'-deoxycytidine in DNA + 2-oxoglutarate + O2 = a 5-carboxyl-2'-deoxycytidine in DNA + succinate + CO2 + H(+)</text>
        <dbReference type="Rhea" id="RHEA:53832"/>
        <dbReference type="Rhea" id="RHEA-COMP:13656"/>
        <dbReference type="Rhea" id="RHEA-COMP:13657"/>
        <dbReference type="ChEBI" id="CHEBI:15378"/>
        <dbReference type="ChEBI" id="CHEBI:15379"/>
        <dbReference type="ChEBI" id="CHEBI:16526"/>
        <dbReference type="ChEBI" id="CHEBI:16810"/>
        <dbReference type="ChEBI" id="CHEBI:30031"/>
        <dbReference type="ChEBI" id="CHEBI:137731"/>
        <dbReference type="ChEBI" id="CHEBI:137732"/>
        <dbReference type="EC" id="1.14.11.80"/>
    </reaction>
</comment>
<feature type="region of interest" description="Disordered" evidence="19">
    <location>
        <begin position="55"/>
        <end position="81"/>
    </location>
</feature>
<feature type="region of interest" description="Disordered" evidence="19">
    <location>
        <begin position="750"/>
        <end position="782"/>
    </location>
</feature>
<feature type="compositionally biased region" description="Low complexity" evidence="19">
    <location>
        <begin position="975"/>
        <end position="1000"/>
    </location>
</feature>
<dbReference type="RefSeq" id="XP_014026412.1">
    <property type="nucleotide sequence ID" value="XM_014170937.2"/>
</dbReference>
<feature type="region of interest" description="Disordered" evidence="19">
    <location>
        <begin position="931"/>
        <end position="1003"/>
    </location>
</feature>
<evidence type="ECO:0000256" key="4">
    <source>
        <dbReference type="ARBA" id="ARBA00022454"/>
    </source>
</evidence>
<dbReference type="GO" id="GO:0003677">
    <property type="term" value="F:DNA binding"/>
    <property type="evidence" value="ECO:0007669"/>
    <property type="project" value="InterPro"/>
</dbReference>
<proteinExistence type="inferred from homology"/>
<evidence type="ECO:0000256" key="3">
    <source>
        <dbReference type="ARBA" id="ARBA00007502"/>
    </source>
</evidence>
<dbReference type="PANTHER" id="PTHR23358">
    <property type="entry name" value="METHYLCYTOSINE DIOXYGENASE TET"/>
    <property type="match status" value="1"/>
</dbReference>
<dbReference type="GO" id="GO:0005694">
    <property type="term" value="C:chromosome"/>
    <property type="evidence" value="ECO:0007669"/>
    <property type="project" value="UniProtKB-SubCell"/>
</dbReference>
<keyword evidence="9" id="KW-0156">Chromatin regulator</keyword>
<keyword evidence="4" id="KW-0158">Chromosome</keyword>
<evidence type="ECO:0000256" key="15">
    <source>
        <dbReference type="ARBA" id="ARBA00047840"/>
    </source>
</evidence>
<dbReference type="PaxDb" id="8030-ENSSSAP00000118923"/>
<gene>
    <name evidence="22" type="primary">tet3</name>
</gene>
<dbReference type="Proteomes" id="UP001652741">
    <property type="component" value="Chromosome ssa24"/>
</dbReference>
<comment type="cofactor">
    <cofactor evidence="18">
        <name>Fe(2+)</name>
        <dbReference type="ChEBI" id="CHEBI:29033"/>
    </cofactor>
    <text evidence="18">Binds 1 Fe(2+) ion per subunit.</text>
</comment>
<feature type="compositionally biased region" description="Low complexity" evidence="19">
    <location>
        <begin position="1824"/>
        <end position="1839"/>
    </location>
</feature>
<feature type="compositionally biased region" description="Low complexity" evidence="19">
    <location>
        <begin position="890"/>
        <end position="909"/>
    </location>
</feature>
<feature type="compositionally biased region" description="Basic and acidic residues" evidence="19">
    <location>
        <begin position="1472"/>
        <end position="1493"/>
    </location>
</feature>
<keyword evidence="11 18" id="KW-0560">Oxidoreductase</keyword>
<feature type="compositionally biased region" description="Polar residues" evidence="19">
    <location>
        <begin position="545"/>
        <end position="559"/>
    </location>
</feature>
<feature type="compositionally biased region" description="Polar residues" evidence="19">
    <location>
        <begin position="1018"/>
        <end position="1030"/>
    </location>
</feature>
<protein>
    <recommendedName>
        <fullName evidence="18">Methylcytosine dioxygenase TET</fullName>
        <ecNumber evidence="18">1.14.11.80</ecNumber>
    </recommendedName>
</protein>
<feature type="compositionally biased region" description="Pro residues" evidence="19">
    <location>
        <begin position="391"/>
        <end position="401"/>
    </location>
</feature>
<evidence type="ECO:0000256" key="18">
    <source>
        <dbReference type="RuleBase" id="RU367064"/>
    </source>
</evidence>
<dbReference type="GO" id="GO:0040029">
    <property type="term" value="P:epigenetic regulation of gene expression"/>
    <property type="evidence" value="ECO:0007669"/>
    <property type="project" value="InterPro"/>
</dbReference>
<feature type="compositionally biased region" description="Basic and acidic residues" evidence="19">
    <location>
        <begin position="194"/>
        <end position="212"/>
    </location>
</feature>
<comment type="similarity">
    <text evidence="3 18">Belongs to the TET family.</text>
</comment>
<dbReference type="Bgee" id="ENSSSAG00000080979">
    <property type="expression patterns" value="Expressed in sexually immature organism and 25 other cell types or tissues"/>
</dbReference>
<dbReference type="OMA" id="SVYSCHS"/>
<dbReference type="Pfam" id="PF12851">
    <property type="entry name" value="Tet_JBP"/>
    <property type="match status" value="1"/>
</dbReference>
<evidence type="ECO:0000313" key="21">
    <source>
        <dbReference type="Proteomes" id="UP001652741"/>
    </source>
</evidence>
<feature type="compositionally biased region" description="Polar residues" evidence="19">
    <location>
        <begin position="1781"/>
        <end position="1795"/>
    </location>
</feature>
<keyword evidence="7 17" id="KW-0863">Zinc-finger</keyword>
<feature type="compositionally biased region" description="Low complexity" evidence="19">
    <location>
        <begin position="1731"/>
        <end position="1745"/>
    </location>
</feature>
<feature type="compositionally biased region" description="Low complexity" evidence="19">
    <location>
        <begin position="2062"/>
        <end position="2075"/>
    </location>
</feature>
<feature type="compositionally biased region" description="Polar residues" evidence="19">
    <location>
        <begin position="470"/>
        <end position="485"/>
    </location>
</feature>
<dbReference type="GO" id="GO:0045944">
    <property type="term" value="P:positive regulation of transcription by RNA polymerase II"/>
    <property type="evidence" value="ECO:0007669"/>
    <property type="project" value="TreeGrafter"/>
</dbReference>
<feature type="region of interest" description="Disordered" evidence="19">
    <location>
        <begin position="883"/>
        <end position="915"/>
    </location>
</feature>
<sequence length="2114" mass="229673">MHRAKGGPGPPPFQDIYEFSMDGDETGTQIFLRGPRTAMEGPGEPLSPHSEYIQTEHQQGGLFSLRPPAHGVPHTAPQGKKRRRCGVCAPCMQKENCGTCSNCMNRKIGKQICKLRKCDQLKKKGQKDCEVGHIEDYSKAWSVKPSLATETVSDTGSVDGPRRGGQMETGSHDRLEEGGSLSLEPTNGVSRQPSDTHEEGGAGLDTQREPHRSGSVPPGQGWVPGQGKAPQPQKQLPCSGWGSFGRTPGKPVHEADMEDARNLVAFSASVNVGSLAPIPEAQSYTAQLYEKFNQEMGTAKGAVAQARLQAPEGGDQASPREDLNNLQTTLKTALKTALSQARHGHKPPNCDCDGPDCPDYLEWLEKRIKQAGEEQDNNTPCSKMAADTPPHQQPPHSQQPPHPHHHPHPHVNGGNPPSCPPLHPHQQGQRPGSVPCSPQVLSIAKEKNVSLQTAIAIEALTQLSATTPQTVVPPAQASSTSHQQPPLQPQHGNRLLPPSPGPMSSLSSSRSQSVPPGLYPQQSSSSWEQQHRPQSQGHPAHASPLPSSTLLFPGQTQAGSPHPHPQQWQQQQAPGGIQEQRNQWMMMNSDSQQSHFAPPSGGHSVGDPMSKLKQLLGDSSGKYINDPFKLPIPHHHIKQEPGMPQVKQEVNSGEYQSSACAYMGGRYGRMNGQQQPGYPGPPLSAGSTAIHYSTQTALQQHLHHKRNLFSNPPGPPGLCPPRPTQACQNLRKWWPQQMGPEGHLIPVVIKQEPKEPKRRKSTAGTSPLLKQQPGMLLYPGPKPKTIVIKKTKRKASLPTFLPHSQISIQKPSPLTMIGALPLASAHSGSLPFPTFPLLSNPTQAAAGLPTPAQSQVSILNSSIARSVTAPAFSVNSPAVSTPLPLPAAPDAPASSGEAGATQTSTTSQSIPGLSSLDPKFEELILQFEAEFGDSSSSAPVPCPPQIQPQDQSPSASAQPVVIESQPNITSGQARPTSPSSTTNTQSCSPTPLASTTAPPADQDMEVDKENVTGGVSEASYTSATQPSTESPMEEQPEGAQLPLSRRQEVHLEQQQHRVLEDPFTVPLSPSASPLPKRMKIETNGNVAVLSTTGSFSEGGEDDTPTKDGFPLNPSLKGFLESPLRYLDTPTKSLLDMPAKDLQAEFPTCDCVEQILEKDEGPYYNHLGSGPTVASIRDLMETRYGEKGDAIRIEKVVYTGREGKSSQGCPIAKWVIRRGSETEKLLCLVRPRTGHHCPNAFIIILIMAWEGVPRALGDKLYRELSATLTQFGNPTSRRCGLNDDRTCACQGKDPDSCGASFSFGCSWSMYFNGCKYARSKTPRKFRLTGDHPQEEDQLRDNFQDLATEVAPLYKQLAPQAYSNQCQNETKATDCRLGLKEGRPFSGVTACMDFCAHAHKDQHNLYNGCTVVCTLTKEDNRKVGEIPEDEQLHVLPLYKADLTDEFGSEEGQRQKMRTGAIQVLNNFRREVRKLPERAKSCRQRRLDAKNRASEKKKGKQQPPTPTETPEKPGIKMEVRHSGSPVRQNGNKAIPKQEVKPTIKKEPVDQRFQPFHGQLEGYPAQTADPYHVYPSHPGYYARGGLSSNGQPPALPPPPGPVNGYRPNLPAALPYGYYNYPPNPSTLFPHELTYEGCNGSWHHMGHKFSPSPVDKKPDVQSLQARLAHSYSSPGHLEQQHGDPANQHQRSAYPHPHQTDYNQSRPSSVSSEPSHRGTPVIKQEPIDMPVYKGVNAQSCPSTPSTTPQPGAAGGPWHGHKPNGIRVPSSWEGNLQPPGPPEAPFTSDKQQFHQQGPHQTFQSPYPQEQHQHPPQQPSPYSQQWNSYHGPNTPTASPAPSLSPSIKIPPSPFPSSHPGTPRHWDSPDSSPQPKAWPMGMVPAGYSPSPAGGFPDKMWSKAGESWGSTPLGLQEKAWKSSGGSMAGTPSPAPEGRLFPDALQQSDGQSQAETPHNLEEEERWSDSEHNFLDPSIGGVAVAPAHGSILIECARRELHATTPLKRPDRSHPTRISLVFYQHKNMNQPCHGQWIWEAKMKMLAERARERQQEAALLGLPYDDIKPGKKRKLGATAAGASPGPGQTTDKREGPVTRLAPTRHTTSTITVSPYAFTTLTGPYSHFV</sequence>
<evidence type="ECO:0000256" key="2">
    <source>
        <dbReference type="ARBA" id="ARBA00004286"/>
    </source>
</evidence>
<evidence type="ECO:0000256" key="10">
    <source>
        <dbReference type="ARBA" id="ARBA00022964"/>
    </source>
</evidence>
<dbReference type="InterPro" id="IPR024779">
    <property type="entry name" value="2OGFeDO_JBP1/TET_oxygenase_dom"/>
</dbReference>
<evidence type="ECO:0000256" key="14">
    <source>
        <dbReference type="ARBA" id="ARBA00023242"/>
    </source>
</evidence>
<feature type="region of interest" description="Disordered" evidence="19">
    <location>
        <begin position="470"/>
        <end position="577"/>
    </location>
</feature>
<evidence type="ECO:0000313" key="22">
    <source>
        <dbReference type="RefSeq" id="XP_014026412.1"/>
    </source>
</evidence>
<evidence type="ECO:0000259" key="20">
    <source>
        <dbReference type="PROSITE" id="PS51058"/>
    </source>
</evidence>
<feature type="region of interest" description="Disordered" evidence="19">
    <location>
        <begin position="1666"/>
        <end position="1948"/>
    </location>
</feature>
<dbReference type="InterPro" id="IPR046942">
    <property type="entry name" value="TET_oxygenase"/>
</dbReference>
<evidence type="ECO:0000256" key="12">
    <source>
        <dbReference type="ARBA" id="ARBA00023004"/>
    </source>
</evidence>
<keyword evidence="8 18" id="KW-0862">Zinc</keyword>
<feature type="compositionally biased region" description="Low complexity" evidence="19">
    <location>
        <begin position="213"/>
        <end position="237"/>
    </location>
</feature>
<feature type="compositionally biased region" description="Polar residues" evidence="19">
    <location>
        <begin position="964"/>
        <end position="974"/>
    </location>
</feature>
<feature type="compositionally biased region" description="Polar residues" evidence="19">
    <location>
        <begin position="183"/>
        <end position="193"/>
    </location>
</feature>
<dbReference type="GO" id="GO:0141166">
    <property type="term" value="P:chromosomal 5-methylcytosine DNA demethylation pathway"/>
    <property type="evidence" value="ECO:0007669"/>
    <property type="project" value="UniProtKB-UniRule"/>
</dbReference>
<feature type="region of interest" description="Disordered" evidence="19">
    <location>
        <begin position="2057"/>
        <end position="2084"/>
    </location>
</feature>
<comment type="cofactor">
    <cofactor evidence="18">
        <name>Zn(2+)</name>
        <dbReference type="ChEBI" id="CHEBI:29105"/>
    </cofactor>
    <text evidence="18">The zinc ions have a structural role.</text>
</comment>
<keyword evidence="12 18" id="KW-0408">Iron</keyword>
<feature type="compositionally biased region" description="Low complexity" evidence="19">
    <location>
        <begin position="565"/>
        <end position="577"/>
    </location>
</feature>
<dbReference type="InterPro" id="IPR040175">
    <property type="entry name" value="TET1/2/3"/>
</dbReference>
<dbReference type="SMART" id="SM01333">
    <property type="entry name" value="Tet_JBP"/>
    <property type="match status" value="1"/>
</dbReference>
<comment type="subcellular location">
    <subcellularLocation>
        <location evidence="2">Chromosome</location>
    </subcellularLocation>
    <subcellularLocation>
        <location evidence="1">Nucleus</location>
    </subcellularLocation>
</comment>
<dbReference type="GO" id="GO:0005634">
    <property type="term" value="C:nucleus"/>
    <property type="evidence" value="ECO:0007669"/>
    <property type="project" value="UniProtKB-UniRule"/>
</dbReference>
<evidence type="ECO:0000256" key="9">
    <source>
        <dbReference type="ARBA" id="ARBA00022853"/>
    </source>
</evidence>
<evidence type="ECO:0000256" key="17">
    <source>
        <dbReference type="PROSITE-ProRule" id="PRU00509"/>
    </source>
</evidence>
<accession>A0A1S3PFM5</accession>
<feature type="region of interest" description="Disordered" evidence="19">
    <location>
        <begin position="1017"/>
        <end position="1040"/>
    </location>
</feature>
<keyword evidence="5" id="KW-0217">Developmental protein</keyword>
<feature type="region of interest" description="Disordered" evidence="19">
    <location>
        <begin position="304"/>
        <end position="324"/>
    </location>
</feature>
<evidence type="ECO:0000256" key="8">
    <source>
        <dbReference type="ARBA" id="ARBA00022833"/>
    </source>
</evidence>
<evidence type="ECO:0000256" key="6">
    <source>
        <dbReference type="ARBA" id="ARBA00022723"/>
    </source>
</evidence>
<reference evidence="22" key="1">
    <citation type="submission" date="2025-08" db="UniProtKB">
        <authorList>
            <consortium name="RefSeq"/>
        </authorList>
    </citation>
    <scope>IDENTIFICATION</scope>
</reference>
<feature type="region of interest" description="Disordered" evidence="19">
    <location>
        <begin position="372"/>
        <end position="437"/>
    </location>
</feature>
<dbReference type="PROSITE" id="PS51058">
    <property type="entry name" value="ZF_CXXC"/>
    <property type="match status" value="1"/>
</dbReference>
<evidence type="ECO:0000256" key="13">
    <source>
        <dbReference type="ARBA" id="ARBA00023125"/>
    </source>
</evidence>
<dbReference type="GO" id="GO:0008270">
    <property type="term" value="F:zinc ion binding"/>
    <property type="evidence" value="ECO:0007669"/>
    <property type="project" value="UniProtKB-UniRule"/>
</dbReference>
<evidence type="ECO:0000256" key="16">
    <source>
        <dbReference type="ARBA" id="ARBA00049431"/>
    </source>
</evidence>
<feature type="region of interest" description="Disordered" evidence="19">
    <location>
        <begin position="148"/>
        <end position="256"/>
    </location>
</feature>
<keyword evidence="14" id="KW-0539">Nucleus</keyword>
<comment type="catalytic activity">
    <reaction evidence="18">
        <text>a 5-methyl-2'-deoxycytidine in DNA + 2-oxoglutarate + O2 = a 5-hydroxymethyl-2'-deoxycytidine in DNA + succinate + CO2</text>
        <dbReference type="Rhea" id="RHEA:52636"/>
        <dbReference type="Rhea" id="RHEA-COMP:11370"/>
        <dbReference type="Rhea" id="RHEA-COMP:13315"/>
        <dbReference type="ChEBI" id="CHEBI:15379"/>
        <dbReference type="ChEBI" id="CHEBI:16526"/>
        <dbReference type="ChEBI" id="CHEBI:16810"/>
        <dbReference type="ChEBI" id="CHEBI:30031"/>
        <dbReference type="ChEBI" id="CHEBI:85454"/>
        <dbReference type="ChEBI" id="CHEBI:136731"/>
        <dbReference type="EC" id="1.14.11.80"/>
    </reaction>
</comment>
<feature type="compositionally biased region" description="Polar residues" evidence="19">
    <location>
        <begin position="520"/>
        <end position="537"/>
    </location>
</feature>
<feature type="region of interest" description="Disordered" evidence="19">
    <location>
        <begin position="1"/>
        <end position="20"/>
    </location>
</feature>
<keyword evidence="13" id="KW-0238">DNA-binding</keyword>
<comment type="catalytic activity">
    <reaction evidence="16 18">
        <text>a 5-hydroxymethyl-2'-deoxycytidine in DNA + 2-oxoglutarate + O2 = a 5-formyl-2'-deoxycytidine in DNA + succinate + CO2 + H2O</text>
        <dbReference type="Rhea" id="RHEA:53828"/>
        <dbReference type="Rhea" id="RHEA-COMP:13315"/>
        <dbReference type="Rhea" id="RHEA-COMP:13656"/>
        <dbReference type="ChEBI" id="CHEBI:15377"/>
        <dbReference type="ChEBI" id="CHEBI:15379"/>
        <dbReference type="ChEBI" id="CHEBI:16526"/>
        <dbReference type="ChEBI" id="CHEBI:16810"/>
        <dbReference type="ChEBI" id="CHEBI:30031"/>
        <dbReference type="ChEBI" id="CHEBI:136731"/>
        <dbReference type="ChEBI" id="CHEBI:137731"/>
        <dbReference type="EC" id="1.14.11.80"/>
    </reaction>
</comment>
<organism evidence="21 22">
    <name type="scientific">Salmo salar</name>
    <name type="common">Atlantic salmon</name>
    <dbReference type="NCBI Taxonomy" id="8030"/>
    <lineage>
        <taxon>Eukaryota</taxon>
        <taxon>Metazoa</taxon>
        <taxon>Chordata</taxon>
        <taxon>Craniata</taxon>
        <taxon>Vertebrata</taxon>
        <taxon>Euteleostomi</taxon>
        <taxon>Actinopterygii</taxon>
        <taxon>Neopterygii</taxon>
        <taxon>Teleostei</taxon>
        <taxon>Protacanthopterygii</taxon>
        <taxon>Salmoniformes</taxon>
        <taxon>Salmonidae</taxon>
        <taxon>Salmoninae</taxon>
        <taxon>Salmo</taxon>
    </lineage>
</organism>
<comment type="function">
    <text evidence="18">Dioxygenase that catalyzes the conversion of the modified genomic base 5-methylcytosine (5mC) into 5-hydroxymethylcytosine (5hmC) and plays a key role in epigenetic chromatin reprogramming during embryonic development.</text>
</comment>